<evidence type="ECO:0000313" key="3">
    <source>
        <dbReference type="EMBL" id="EFP02361.1"/>
    </source>
</evidence>
<dbReference type="eggNOG" id="ENOG502TG5A">
    <property type="taxonomic scope" value="Eukaryota"/>
</dbReference>
<dbReference type="FunCoup" id="E3MID8">
    <property type="interactions" value="334"/>
</dbReference>
<dbReference type="AlphaFoldDB" id="E3MID8"/>
<organism evidence="4">
    <name type="scientific">Caenorhabditis remanei</name>
    <name type="common">Caenorhabditis vulgaris</name>
    <dbReference type="NCBI Taxonomy" id="31234"/>
    <lineage>
        <taxon>Eukaryota</taxon>
        <taxon>Metazoa</taxon>
        <taxon>Ecdysozoa</taxon>
        <taxon>Nematoda</taxon>
        <taxon>Chromadorea</taxon>
        <taxon>Rhabditida</taxon>
        <taxon>Rhabditina</taxon>
        <taxon>Rhabditomorpha</taxon>
        <taxon>Rhabditoidea</taxon>
        <taxon>Rhabditidae</taxon>
        <taxon>Peloderinae</taxon>
        <taxon>Caenorhabditis</taxon>
    </lineage>
</organism>
<dbReference type="CTD" id="9802616"/>
<protein>
    <submittedName>
        <fullName evidence="3">Uncharacterized protein</fullName>
    </submittedName>
</protein>
<dbReference type="KEGG" id="crq:GCK72_010240"/>
<dbReference type="HOGENOM" id="CLU_740175_0_0_1"/>
<gene>
    <name evidence="3" type="ORF">CRE_01014</name>
</gene>
<proteinExistence type="predicted"/>
<feature type="transmembrane region" description="Helical" evidence="2">
    <location>
        <begin position="348"/>
        <end position="364"/>
    </location>
</feature>
<keyword evidence="2" id="KW-0472">Membrane</keyword>
<sequence length="376" mass="42415">MHHASEKKKRESKNPQVSVRLNVRPLRANWKPVKRYECDEVPMRTKESPSPAEDRLDCAVWRTKHVRTDIVKPTAVVEEGKTENIVEGNEGLLTKCECASCERADETPTALELSPKQTRDDLYLEKKKLKEQRKKKEESKASKMNENRRRRHRHHSSSTRSASTPPLVPPNSVASLKSQDHWHKLFDEVRNPAKIIDFSKIPTVSGQIGMSELEPEDPATPPPTSNDPKDIIALRSPNLPILKPPNLSPPSNVSELYNHSPVHQPPLVPLFPTQPQPNVVILPAPICTPPKSPLQKKAPAGSYSDSNSSLVFMPASSPIHPPPKNALLSTSNISMIQKMENLFYGSESNWWFLIALIMLTIFAYRSTMEQHTCYYD</sequence>
<evidence type="ECO:0000256" key="2">
    <source>
        <dbReference type="SAM" id="Phobius"/>
    </source>
</evidence>
<keyword evidence="2" id="KW-1133">Transmembrane helix</keyword>
<evidence type="ECO:0000256" key="1">
    <source>
        <dbReference type="SAM" id="MobiDB-lite"/>
    </source>
</evidence>
<keyword evidence="4" id="KW-1185">Reference proteome</keyword>
<dbReference type="Proteomes" id="UP000008281">
    <property type="component" value="Unassembled WGS sequence"/>
</dbReference>
<reference evidence="3" key="1">
    <citation type="submission" date="2007-07" db="EMBL/GenBank/DDBJ databases">
        <title>PCAP assembly of the Caenorhabditis remanei genome.</title>
        <authorList>
            <consortium name="The Caenorhabditis remanei Sequencing Consortium"/>
            <person name="Wilson R.K."/>
        </authorList>
    </citation>
    <scope>NUCLEOTIDE SEQUENCE [LARGE SCALE GENOMIC DNA]</scope>
    <source>
        <strain evidence="3">PB4641</strain>
    </source>
</reference>
<name>E3MID8_CAERE</name>
<dbReference type="InParanoid" id="E3MID8"/>
<dbReference type="RefSeq" id="XP_003104100.2">
    <property type="nucleotide sequence ID" value="XM_003104052.2"/>
</dbReference>
<keyword evidence="2" id="KW-0812">Transmembrane</keyword>
<evidence type="ECO:0000313" key="4">
    <source>
        <dbReference type="Proteomes" id="UP000008281"/>
    </source>
</evidence>
<feature type="region of interest" description="Disordered" evidence="1">
    <location>
        <begin position="1"/>
        <end position="23"/>
    </location>
</feature>
<feature type="region of interest" description="Disordered" evidence="1">
    <location>
        <begin position="128"/>
        <end position="174"/>
    </location>
</feature>
<dbReference type="EMBL" id="DS268447">
    <property type="protein sequence ID" value="EFP02361.1"/>
    <property type="molecule type" value="Genomic_DNA"/>
</dbReference>
<dbReference type="OMA" id="EQHTCYY"/>
<feature type="compositionally biased region" description="Basic and acidic residues" evidence="1">
    <location>
        <begin position="128"/>
        <end position="147"/>
    </location>
</feature>
<dbReference type="GeneID" id="9802616"/>
<feature type="compositionally biased region" description="Basic residues" evidence="1">
    <location>
        <begin position="148"/>
        <end position="157"/>
    </location>
</feature>
<dbReference type="OrthoDB" id="5822937at2759"/>
<accession>E3MID8</accession>